<dbReference type="Gene3D" id="3.40.630.30">
    <property type="match status" value="1"/>
</dbReference>
<feature type="domain" description="N-acetyltransferase" evidence="1">
    <location>
        <begin position="25"/>
        <end position="172"/>
    </location>
</feature>
<dbReference type="PROSITE" id="PS51186">
    <property type="entry name" value="GNAT"/>
    <property type="match status" value="1"/>
</dbReference>
<dbReference type="SUPFAM" id="SSF55729">
    <property type="entry name" value="Acyl-CoA N-acyltransferases (Nat)"/>
    <property type="match status" value="1"/>
</dbReference>
<dbReference type="AlphaFoldDB" id="A0A1I2XND5"/>
<keyword evidence="3" id="KW-1185">Reference proteome</keyword>
<dbReference type="STRING" id="341036.SAMN05660649_04054"/>
<dbReference type="RefSeq" id="WP_092473772.1">
    <property type="nucleotide sequence ID" value="NZ_FOOX01000018.1"/>
</dbReference>
<accession>A0A1I2XND5</accession>
<evidence type="ECO:0000313" key="3">
    <source>
        <dbReference type="Proteomes" id="UP000199337"/>
    </source>
</evidence>
<gene>
    <name evidence="2" type="ORF">SAMN05660649_04054</name>
</gene>
<reference evidence="3" key="1">
    <citation type="submission" date="2016-10" db="EMBL/GenBank/DDBJ databases">
        <authorList>
            <person name="Varghese N."/>
            <person name="Submissions S."/>
        </authorList>
    </citation>
    <scope>NUCLEOTIDE SEQUENCE [LARGE SCALE GENOMIC DNA]</scope>
    <source>
        <strain evidence="3">DSM 17038</strain>
    </source>
</reference>
<dbReference type="Pfam" id="PF00583">
    <property type="entry name" value="Acetyltransf_1"/>
    <property type="match status" value="1"/>
</dbReference>
<evidence type="ECO:0000313" key="2">
    <source>
        <dbReference type="EMBL" id="SFH14895.1"/>
    </source>
</evidence>
<proteinExistence type="predicted"/>
<dbReference type="CDD" id="cd04301">
    <property type="entry name" value="NAT_SF"/>
    <property type="match status" value="1"/>
</dbReference>
<dbReference type="EMBL" id="FOOX01000018">
    <property type="protein sequence ID" value="SFH14895.1"/>
    <property type="molecule type" value="Genomic_DNA"/>
</dbReference>
<dbReference type="Proteomes" id="UP000199337">
    <property type="component" value="Unassembled WGS sequence"/>
</dbReference>
<name>A0A1I2XND5_9FIRM</name>
<sequence length="179" mass="20646">MENNNSFFIRLAIEDDINKIAQMRLRLQEYIEECNDRLWKMSDKLISELTNNYRKHIYDKNARLVVAVCKETDEVVGMGLGRICFQDIFIPDKSGRLDDIWVDEAYRRKGICNQIVSNIMDFFVESGVKSVILDYIKGNIGSEIVWSNLGFKPILVTAVTEIDEVLVNINKDSQGRTES</sequence>
<evidence type="ECO:0000259" key="1">
    <source>
        <dbReference type="PROSITE" id="PS51186"/>
    </source>
</evidence>
<dbReference type="OrthoDB" id="119498at2"/>
<dbReference type="GO" id="GO:0016747">
    <property type="term" value="F:acyltransferase activity, transferring groups other than amino-acyl groups"/>
    <property type="evidence" value="ECO:0007669"/>
    <property type="project" value="InterPro"/>
</dbReference>
<organism evidence="2 3">
    <name type="scientific">Desulfotruncus arcticus DSM 17038</name>
    <dbReference type="NCBI Taxonomy" id="1121424"/>
    <lineage>
        <taxon>Bacteria</taxon>
        <taxon>Bacillati</taxon>
        <taxon>Bacillota</taxon>
        <taxon>Clostridia</taxon>
        <taxon>Eubacteriales</taxon>
        <taxon>Desulfallaceae</taxon>
        <taxon>Desulfotruncus</taxon>
    </lineage>
</organism>
<dbReference type="InterPro" id="IPR016181">
    <property type="entry name" value="Acyl_CoA_acyltransferase"/>
</dbReference>
<protein>
    <submittedName>
        <fullName evidence="2">Protein N-acetyltransferase, RimJ/RimL family</fullName>
    </submittedName>
</protein>
<dbReference type="InterPro" id="IPR000182">
    <property type="entry name" value="GNAT_dom"/>
</dbReference>
<keyword evidence="2" id="KW-0808">Transferase</keyword>